<reference evidence="1" key="1">
    <citation type="submission" date="2022-10" db="EMBL/GenBank/DDBJ databases">
        <title>The complete genomes of actinobacterial strains from the NBC collection.</title>
        <authorList>
            <person name="Joergensen T.S."/>
            <person name="Alvarez Arevalo M."/>
            <person name="Sterndorff E.B."/>
            <person name="Faurdal D."/>
            <person name="Vuksanovic O."/>
            <person name="Mourched A.-S."/>
            <person name="Charusanti P."/>
            <person name="Shaw S."/>
            <person name="Blin K."/>
            <person name="Weber T."/>
        </authorList>
    </citation>
    <scope>NUCLEOTIDE SEQUENCE</scope>
    <source>
        <strain evidence="1">NBC_01432</strain>
    </source>
</reference>
<organism evidence="1 2">
    <name type="scientific">Streptomyces niveus</name>
    <name type="common">Streptomyces spheroides</name>
    <dbReference type="NCBI Taxonomy" id="193462"/>
    <lineage>
        <taxon>Bacteria</taxon>
        <taxon>Bacillati</taxon>
        <taxon>Actinomycetota</taxon>
        <taxon>Actinomycetes</taxon>
        <taxon>Kitasatosporales</taxon>
        <taxon>Streptomycetaceae</taxon>
        <taxon>Streptomyces</taxon>
    </lineage>
</organism>
<proteinExistence type="predicted"/>
<sequence>MSLSPLVRAELDRHDWDSLRCGCGGSAGHVPMMFEAIIEAGTPGDMAGYTLANHLERETNLFEASVPAVGVILAALTGDLSPLARAEFLITLWRLTSGDSQLGDECRARCREGVWVVGRIGLTGSVEEAETAADIVESIDLDEERSAYYQSLLRERIRARTKRRRAV</sequence>
<dbReference type="EMBL" id="CP109495">
    <property type="protein sequence ID" value="WUX54702.1"/>
    <property type="molecule type" value="Genomic_DNA"/>
</dbReference>
<dbReference type="RefSeq" id="WP_329078357.1">
    <property type="nucleotide sequence ID" value="NZ_CP109495.1"/>
</dbReference>
<keyword evidence="2" id="KW-1185">Reference proteome</keyword>
<accession>A0ABZ2A7L3</accession>
<protein>
    <recommendedName>
        <fullName evidence="3">PBS lyase</fullName>
    </recommendedName>
</protein>
<evidence type="ECO:0000313" key="1">
    <source>
        <dbReference type="EMBL" id="WUX54702.1"/>
    </source>
</evidence>
<name>A0ABZ2A7L3_STRNV</name>
<evidence type="ECO:0008006" key="3">
    <source>
        <dbReference type="Google" id="ProtNLM"/>
    </source>
</evidence>
<gene>
    <name evidence="1" type="ORF">OG442_25845</name>
</gene>
<dbReference type="Proteomes" id="UP001432209">
    <property type="component" value="Chromosome"/>
</dbReference>
<evidence type="ECO:0000313" key="2">
    <source>
        <dbReference type="Proteomes" id="UP001432209"/>
    </source>
</evidence>